<gene>
    <name evidence="1" type="ORF">IMSHALPRED_002425</name>
</gene>
<dbReference type="PANTHER" id="PTHR35040">
    <property type="match status" value="1"/>
</dbReference>
<evidence type="ECO:0000313" key="1">
    <source>
        <dbReference type="EMBL" id="CAF9941104.1"/>
    </source>
</evidence>
<accession>A0A8H3PIJ0</accession>
<name>A0A8H3PIJ0_9LECA</name>
<dbReference type="PANTHER" id="PTHR35040:SF9">
    <property type="entry name" value="4-LIKE CELL SURFACE PROTEIN, PUTATIVE (AFU_ORTHOLOGUE AFUA_4G14080)-RELATED"/>
    <property type="match status" value="1"/>
</dbReference>
<dbReference type="OrthoDB" id="5342184at2759"/>
<dbReference type="InterPro" id="IPR021986">
    <property type="entry name" value="Spherulin4"/>
</dbReference>
<proteinExistence type="predicted"/>
<dbReference type="AlphaFoldDB" id="A0A8H3PIJ0"/>
<sequence length="266" mass="28394">MKSLFLLAPLFLALSTTSLFILLPLYVYPGSQASAWSPATAAIAAYPKVQWQVIVNPASGPGTTGYPTDANYITGINYLNSYANVKTLGYVDTNFTHRAYSAVVSDINVYATWASYTETNANISIAGIFFDDVNNTATAPGSTAVSTYMQNASAYAYANVPSDITPVVFNPGSLAPTGLFSYCDTMVEFENTQSSYKNQTTINTIPSAYRDQSAILVYSITTANVSSLVHTMALDGVEAVYFTSDCCYNSLNGTLLMQLAAAVQAG</sequence>
<dbReference type="Pfam" id="PF12138">
    <property type="entry name" value="Spherulin4"/>
    <property type="match status" value="1"/>
</dbReference>
<keyword evidence="2" id="KW-1185">Reference proteome</keyword>
<reference evidence="1" key="1">
    <citation type="submission" date="2021-03" db="EMBL/GenBank/DDBJ databases">
        <authorList>
            <person name="Tagirdzhanova G."/>
        </authorList>
    </citation>
    <scope>NUCLEOTIDE SEQUENCE</scope>
</reference>
<dbReference type="EMBL" id="CAJPDT010000141">
    <property type="protein sequence ID" value="CAF9941104.1"/>
    <property type="molecule type" value="Genomic_DNA"/>
</dbReference>
<dbReference type="Proteomes" id="UP000664534">
    <property type="component" value="Unassembled WGS sequence"/>
</dbReference>
<protein>
    <submittedName>
        <fullName evidence="1">Uncharacterized protein</fullName>
    </submittedName>
</protein>
<evidence type="ECO:0000313" key="2">
    <source>
        <dbReference type="Proteomes" id="UP000664534"/>
    </source>
</evidence>
<comment type="caution">
    <text evidence="1">The sequence shown here is derived from an EMBL/GenBank/DDBJ whole genome shotgun (WGS) entry which is preliminary data.</text>
</comment>
<organism evidence="1 2">
    <name type="scientific">Imshaugia aleurites</name>
    <dbReference type="NCBI Taxonomy" id="172621"/>
    <lineage>
        <taxon>Eukaryota</taxon>
        <taxon>Fungi</taxon>
        <taxon>Dikarya</taxon>
        <taxon>Ascomycota</taxon>
        <taxon>Pezizomycotina</taxon>
        <taxon>Lecanoromycetes</taxon>
        <taxon>OSLEUM clade</taxon>
        <taxon>Lecanoromycetidae</taxon>
        <taxon>Lecanorales</taxon>
        <taxon>Lecanorineae</taxon>
        <taxon>Parmeliaceae</taxon>
        <taxon>Imshaugia</taxon>
    </lineage>
</organism>